<protein>
    <submittedName>
        <fullName evidence="1">Uncharacterized protein</fullName>
    </submittedName>
</protein>
<evidence type="ECO:0000313" key="2">
    <source>
        <dbReference type="Proteomes" id="UP000030832"/>
    </source>
</evidence>
<dbReference type="AlphaFoldDB" id="A0A0B0IBL2"/>
<accession>A0A0B0IBL2</accession>
<dbReference type="EMBL" id="JRJU01000013">
    <property type="protein sequence ID" value="KHF39948.1"/>
    <property type="molecule type" value="Genomic_DNA"/>
</dbReference>
<evidence type="ECO:0000313" key="1">
    <source>
        <dbReference type="EMBL" id="KHF39948.1"/>
    </source>
</evidence>
<dbReference type="eggNOG" id="ENOG503385J">
    <property type="taxonomic scope" value="Bacteria"/>
</dbReference>
<organism evidence="1 2">
    <name type="scientific">Halalkalibacter okhensis</name>
    <dbReference type="NCBI Taxonomy" id="333138"/>
    <lineage>
        <taxon>Bacteria</taxon>
        <taxon>Bacillati</taxon>
        <taxon>Bacillota</taxon>
        <taxon>Bacilli</taxon>
        <taxon>Bacillales</taxon>
        <taxon>Bacillaceae</taxon>
        <taxon>Halalkalibacter</taxon>
    </lineage>
</organism>
<dbReference type="Proteomes" id="UP000030832">
    <property type="component" value="Unassembled WGS sequence"/>
</dbReference>
<name>A0A0B0IBL2_9BACI</name>
<reference evidence="1 2" key="1">
    <citation type="submission" date="2014-09" db="EMBL/GenBank/DDBJ databases">
        <title>Genome sequencing and annotation of Bacillus Okhensis strain Kh10-101T.</title>
        <authorList>
            <person name="Prakash J.S."/>
        </authorList>
    </citation>
    <scope>NUCLEOTIDE SEQUENCE [LARGE SCALE GENOMIC DNA]</scope>
    <source>
        <strain evidence="2">Kh10-101T</strain>
    </source>
</reference>
<sequence length="123" mass="13783">MSFIDAIKVNNVGLSSILEIGDSYSIKPRTKALAIQRQLEYFYGDEGHFKDPVFTRPLPQPTFDEPIRFVRYNESPCIKVNNISVTAIAASSVMHIGSTTCIESDSRVKNVRQLARTLEDTSD</sequence>
<dbReference type="InterPro" id="IPR024496">
    <property type="entry name" value="Spore_germ_GerPE"/>
</dbReference>
<gene>
    <name evidence="1" type="ORF">LQ50_11680</name>
</gene>
<dbReference type="Pfam" id="PF10970">
    <property type="entry name" value="GerPE"/>
    <property type="match status" value="1"/>
</dbReference>
<proteinExistence type="predicted"/>
<comment type="caution">
    <text evidence="1">The sequence shown here is derived from an EMBL/GenBank/DDBJ whole genome shotgun (WGS) entry which is preliminary data.</text>
</comment>
<keyword evidence="2" id="KW-1185">Reference proteome</keyword>
<dbReference type="STRING" id="333138.LQ50_11680"/>